<sequence length="47" mass="4801">MTIVYRTAGDAGVPPAVLLHGGGSGSRPVTASTAPPRPRSRPRSCRS</sequence>
<dbReference type="Proteomes" id="UP001240984">
    <property type="component" value="Unassembled WGS sequence"/>
</dbReference>
<reference evidence="2 3" key="1">
    <citation type="submission" date="2023-07" db="EMBL/GenBank/DDBJ databases">
        <title>Sequencing the genomes of 1000 actinobacteria strains.</title>
        <authorList>
            <person name="Klenk H.-P."/>
        </authorList>
    </citation>
    <scope>NUCLEOTIDE SEQUENCE [LARGE SCALE GENOMIC DNA]</scope>
    <source>
        <strain evidence="2 3">DSM 44710</strain>
    </source>
</reference>
<accession>A0ABT9MVT1</accession>
<feature type="compositionally biased region" description="Basic residues" evidence="1">
    <location>
        <begin position="38"/>
        <end position="47"/>
    </location>
</feature>
<dbReference type="EMBL" id="JAUSRA010000001">
    <property type="protein sequence ID" value="MDP9795111.1"/>
    <property type="molecule type" value="Genomic_DNA"/>
</dbReference>
<evidence type="ECO:0000313" key="3">
    <source>
        <dbReference type="Proteomes" id="UP001240984"/>
    </source>
</evidence>
<keyword evidence="3" id="KW-1185">Reference proteome</keyword>
<protein>
    <submittedName>
        <fullName evidence="2">Pimeloyl-ACP methyl ester carboxylesterase</fullName>
    </submittedName>
</protein>
<organism evidence="2 3">
    <name type="scientific">Catenuloplanes nepalensis</name>
    <dbReference type="NCBI Taxonomy" id="587533"/>
    <lineage>
        <taxon>Bacteria</taxon>
        <taxon>Bacillati</taxon>
        <taxon>Actinomycetota</taxon>
        <taxon>Actinomycetes</taxon>
        <taxon>Micromonosporales</taxon>
        <taxon>Micromonosporaceae</taxon>
        <taxon>Catenuloplanes</taxon>
    </lineage>
</organism>
<proteinExistence type="predicted"/>
<dbReference type="RefSeq" id="WP_306830653.1">
    <property type="nucleotide sequence ID" value="NZ_JAUSRA010000001.1"/>
</dbReference>
<name>A0ABT9MVT1_9ACTN</name>
<evidence type="ECO:0000313" key="2">
    <source>
        <dbReference type="EMBL" id="MDP9795111.1"/>
    </source>
</evidence>
<gene>
    <name evidence="2" type="ORF">J2S43_003623</name>
</gene>
<evidence type="ECO:0000256" key="1">
    <source>
        <dbReference type="SAM" id="MobiDB-lite"/>
    </source>
</evidence>
<feature type="region of interest" description="Disordered" evidence="1">
    <location>
        <begin position="19"/>
        <end position="47"/>
    </location>
</feature>
<comment type="caution">
    <text evidence="2">The sequence shown here is derived from an EMBL/GenBank/DDBJ whole genome shotgun (WGS) entry which is preliminary data.</text>
</comment>